<gene>
    <name evidence="3" type="ORF">SAMN04488004_102259</name>
</gene>
<dbReference type="GO" id="GO:0003700">
    <property type="term" value="F:DNA-binding transcription factor activity"/>
    <property type="evidence" value="ECO:0007669"/>
    <property type="project" value="TreeGrafter"/>
</dbReference>
<evidence type="ECO:0000259" key="2">
    <source>
        <dbReference type="PROSITE" id="PS50943"/>
    </source>
</evidence>
<name>A0A1I4CMB8_9RHOB</name>
<dbReference type="SUPFAM" id="SSF47413">
    <property type="entry name" value="lambda repressor-like DNA-binding domains"/>
    <property type="match status" value="1"/>
</dbReference>
<dbReference type="CDD" id="cd00093">
    <property type="entry name" value="HTH_XRE"/>
    <property type="match status" value="1"/>
</dbReference>
<dbReference type="Pfam" id="PF01381">
    <property type="entry name" value="HTH_3"/>
    <property type="match status" value="1"/>
</dbReference>
<dbReference type="EMBL" id="FOTF01000002">
    <property type="protein sequence ID" value="SFK82388.1"/>
    <property type="molecule type" value="Genomic_DNA"/>
</dbReference>
<dbReference type="PANTHER" id="PTHR46797">
    <property type="entry name" value="HTH-TYPE TRANSCRIPTIONAL REGULATOR"/>
    <property type="match status" value="1"/>
</dbReference>
<dbReference type="PANTHER" id="PTHR46797:SF1">
    <property type="entry name" value="METHYLPHOSPHONATE SYNTHASE"/>
    <property type="match status" value="1"/>
</dbReference>
<organism evidence="3 4">
    <name type="scientific">Loktanella salsilacus</name>
    <dbReference type="NCBI Taxonomy" id="195913"/>
    <lineage>
        <taxon>Bacteria</taxon>
        <taxon>Pseudomonadati</taxon>
        <taxon>Pseudomonadota</taxon>
        <taxon>Alphaproteobacteria</taxon>
        <taxon>Rhodobacterales</taxon>
        <taxon>Roseobacteraceae</taxon>
        <taxon>Loktanella</taxon>
    </lineage>
</organism>
<dbReference type="RefSeq" id="WP_090185275.1">
    <property type="nucleotide sequence ID" value="NZ_FOTF01000002.1"/>
</dbReference>
<dbReference type="InterPro" id="IPR010982">
    <property type="entry name" value="Lambda_DNA-bd_dom_sf"/>
</dbReference>
<evidence type="ECO:0000313" key="3">
    <source>
        <dbReference type="EMBL" id="SFK82388.1"/>
    </source>
</evidence>
<feature type="domain" description="HTH cro/C1-type" evidence="2">
    <location>
        <begin position="9"/>
        <end position="63"/>
    </location>
</feature>
<dbReference type="SMART" id="SM00530">
    <property type="entry name" value="HTH_XRE"/>
    <property type="match status" value="1"/>
</dbReference>
<dbReference type="Gene3D" id="1.10.260.40">
    <property type="entry name" value="lambda repressor-like DNA-binding domains"/>
    <property type="match status" value="1"/>
</dbReference>
<evidence type="ECO:0000313" key="4">
    <source>
        <dbReference type="Proteomes" id="UP000199550"/>
    </source>
</evidence>
<reference evidence="3 4" key="1">
    <citation type="submission" date="2016-10" db="EMBL/GenBank/DDBJ databases">
        <authorList>
            <person name="de Groot N.N."/>
        </authorList>
    </citation>
    <scope>NUCLEOTIDE SEQUENCE [LARGE SCALE GENOMIC DNA]</scope>
    <source>
        <strain evidence="3 4">DSM 16199</strain>
    </source>
</reference>
<dbReference type="InterPro" id="IPR001387">
    <property type="entry name" value="Cro/C1-type_HTH"/>
</dbReference>
<keyword evidence="4" id="KW-1185">Reference proteome</keyword>
<dbReference type="Proteomes" id="UP000199550">
    <property type="component" value="Unassembled WGS sequence"/>
</dbReference>
<protein>
    <submittedName>
        <fullName evidence="3">Helix-turn-helix</fullName>
    </submittedName>
</protein>
<dbReference type="InterPro" id="IPR050807">
    <property type="entry name" value="TransReg_Diox_bact_type"/>
</dbReference>
<dbReference type="STRING" id="195913.SAMN04488004_102259"/>
<proteinExistence type="predicted"/>
<dbReference type="AlphaFoldDB" id="A0A1I4CMB8"/>
<evidence type="ECO:0000256" key="1">
    <source>
        <dbReference type="ARBA" id="ARBA00023125"/>
    </source>
</evidence>
<dbReference type="GO" id="GO:0003677">
    <property type="term" value="F:DNA binding"/>
    <property type="evidence" value="ECO:0007669"/>
    <property type="project" value="UniProtKB-KW"/>
</dbReference>
<sequence>MLNDLGLAIRKQRNFLKLTLADLSVKCGLSKPALSEIENGKRDIRITSLLRISSGLGVKMEELLRKDVSKGLSEDEAGDGIDLSEMM</sequence>
<keyword evidence="1" id="KW-0238">DNA-binding</keyword>
<dbReference type="OrthoDB" id="9815697at2"/>
<accession>A0A1I4CMB8</accession>
<dbReference type="GO" id="GO:0005829">
    <property type="term" value="C:cytosol"/>
    <property type="evidence" value="ECO:0007669"/>
    <property type="project" value="TreeGrafter"/>
</dbReference>
<dbReference type="PROSITE" id="PS50943">
    <property type="entry name" value="HTH_CROC1"/>
    <property type="match status" value="1"/>
</dbReference>